<sequence length="173" mass="19446">MEIPSTASQTYHALHATALEFVHALDLDDTLPERYNQNRLRAICAPGFRHDMGHAFFLSTAPHLVGTKDVDGFVRHLGMMMPMLHSWQAKVTDCVVDEAQLRVVLRGSYYMRVKGKDGEVQEVENDLVWWITMVRDGDADKNKECFKVARGIEFVDAAASKKLKELATAAKAL</sequence>
<evidence type="ECO:0000313" key="2">
    <source>
        <dbReference type="Proteomes" id="UP000240883"/>
    </source>
</evidence>
<protein>
    <recommendedName>
        <fullName evidence="3">SnoaL-like domain-containing protein</fullName>
    </recommendedName>
</protein>
<dbReference type="Proteomes" id="UP000240883">
    <property type="component" value="Unassembled WGS sequence"/>
</dbReference>
<accession>A0A2T2NUN9</accession>
<evidence type="ECO:0000313" key="1">
    <source>
        <dbReference type="EMBL" id="PSN68808.1"/>
    </source>
</evidence>
<keyword evidence="2" id="KW-1185">Reference proteome</keyword>
<dbReference type="Gene3D" id="3.10.450.50">
    <property type="match status" value="1"/>
</dbReference>
<proteinExistence type="predicted"/>
<gene>
    <name evidence="1" type="ORF">BS50DRAFT_571987</name>
</gene>
<dbReference type="AlphaFoldDB" id="A0A2T2NUN9"/>
<evidence type="ECO:0008006" key="3">
    <source>
        <dbReference type="Google" id="ProtNLM"/>
    </source>
</evidence>
<dbReference type="OrthoDB" id="414540at2759"/>
<organism evidence="1 2">
    <name type="scientific">Corynespora cassiicola Philippines</name>
    <dbReference type="NCBI Taxonomy" id="1448308"/>
    <lineage>
        <taxon>Eukaryota</taxon>
        <taxon>Fungi</taxon>
        <taxon>Dikarya</taxon>
        <taxon>Ascomycota</taxon>
        <taxon>Pezizomycotina</taxon>
        <taxon>Dothideomycetes</taxon>
        <taxon>Pleosporomycetidae</taxon>
        <taxon>Pleosporales</taxon>
        <taxon>Corynesporascaceae</taxon>
        <taxon>Corynespora</taxon>
    </lineage>
</organism>
<dbReference type="EMBL" id="KZ678133">
    <property type="protein sequence ID" value="PSN68808.1"/>
    <property type="molecule type" value="Genomic_DNA"/>
</dbReference>
<name>A0A2T2NUN9_CORCC</name>
<reference evidence="1 2" key="1">
    <citation type="journal article" date="2018" name="Front. Microbiol.">
        <title>Genome-Wide Analysis of Corynespora cassiicola Leaf Fall Disease Putative Effectors.</title>
        <authorList>
            <person name="Lopez D."/>
            <person name="Ribeiro S."/>
            <person name="Label P."/>
            <person name="Fumanal B."/>
            <person name="Venisse J.S."/>
            <person name="Kohler A."/>
            <person name="de Oliveira R.R."/>
            <person name="Labutti K."/>
            <person name="Lipzen A."/>
            <person name="Lail K."/>
            <person name="Bauer D."/>
            <person name="Ohm R.A."/>
            <person name="Barry K.W."/>
            <person name="Spatafora J."/>
            <person name="Grigoriev I.V."/>
            <person name="Martin F.M."/>
            <person name="Pujade-Renaud V."/>
        </authorList>
    </citation>
    <scope>NUCLEOTIDE SEQUENCE [LARGE SCALE GENOMIC DNA]</scope>
    <source>
        <strain evidence="1 2">Philippines</strain>
    </source>
</reference>